<comment type="caution">
    <text evidence="2">The sequence shown here is derived from an EMBL/GenBank/DDBJ whole genome shotgun (WGS) entry which is preliminary data.</text>
</comment>
<dbReference type="EMBL" id="JARXVH010000010">
    <property type="protein sequence ID" value="MDH6218806.1"/>
    <property type="molecule type" value="Genomic_DNA"/>
</dbReference>
<dbReference type="Proteomes" id="UP001160499">
    <property type="component" value="Unassembled WGS sequence"/>
</dbReference>
<keyword evidence="3" id="KW-1185">Reference proteome</keyword>
<proteinExistence type="predicted"/>
<name>A0ABT6LRA0_9ACTN</name>
<protein>
    <submittedName>
        <fullName evidence="2">Uncharacterized protein</fullName>
    </submittedName>
</protein>
<evidence type="ECO:0000256" key="1">
    <source>
        <dbReference type="SAM" id="MobiDB-lite"/>
    </source>
</evidence>
<evidence type="ECO:0000313" key="2">
    <source>
        <dbReference type="EMBL" id="MDH6218806.1"/>
    </source>
</evidence>
<reference evidence="2 3" key="1">
    <citation type="submission" date="2023-04" db="EMBL/GenBank/DDBJ databases">
        <title>Forest soil microbial communities from Buena Vista Peninsula, Colon Province, Panama.</title>
        <authorList>
            <person name="Bouskill N."/>
        </authorList>
    </citation>
    <scope>NUCLEOTIDE SEQUENCE [LARGE SCALE GENOMIC DNA]</scope>
    <source>
        <strain evidence="2 3">GGS1</strain>
    </source>
</reference>
<organism evidence="2 3">
    <name type="scientific">Streptomyces pseudovenezuelae</name>
    <dbReference type="NCBI Taxonomy" id="67350"/>
    <lineage>
        <taxon>Bacteria</taxon>
        <taxon>Bacillati</taxon>
        <taxon>Actinomycetota</taxon>
        <taxon>Actinomycetes</taxon>
        <taxon>Kitasatosporales</taxon>
        <taxon>Streptomycetaceae</taxon>
        <taxon>Streptomyces</taxon>
        <taxon>Streptomyces aurantiacus group</taxon>
    </lineage>
</organism>
<gene>
    <name evidence="2" type="ORF">M2283_006140</name>
</gene>
<sequence>MLDGVGERDRVDLDEEHRLDLQADLATVDDGGDLGAAGPSQLVKPALGRRGGGVRARGEPGEAHPAVFGESLDGVVLVGIEAGTGRETRSGLGVADPVRLGAGEQGRLRRSGQGAGTQNGQGPQIQKIADDRLTTQGQVVALLAAAGVDERLAKPGVLGEIVAVAMR</sequence>
<feature type="region of interest" description="Disordered" evidence="1">
    <location>
        <begin position="28"/>
        <end position="66"/>
    </location>
</feature>
<accession>A0ABT6LRA0</accession>
<evidence type="ECO:0000313" key="3">
    <source>
        <dbReference type="Proteomes" id="UP001160499"/>
    </source>
</evidence>